<dbReference type="PANTHER" id="PTHR43792:SF9">
    <property type="entry name" value="RIBOSOMAL-PROTEIN-ALANINE ACETYLTRANSFERASE"/>
    <property type="match status" value="1"/>
</dbReference>
<dbReference type="InterPro" id="IPR016181">
    <property type="entry name" value="Acyl_CoA_acyltransferase"/>
</dbReference>
<dbReference type="EMBL" id="WHUV01000005">
    <property type="protein sequence ID" value="MQA56791.1"/>
    <property type="molecule type" value="Genomic_DNA"/>
</dbReference>
<evidence type="ECO:0000259" key="1">
    <source>
        <dbReference type="PROSITE" id="PS51186"/>
    </source>
</evidence>
<dbReference type="InterPro" id="IPR051531">
    <property type="entry name" value="N-acetyltransferase"/>
</dbReference>
<keyword evidence="2" id="KW-0808">Transferase</keyword>
<dbReference type="GO" id="GO:0005737">
    <property type="term" value="C:cytoplasm"/>
    <property type="evidence" value="ECO:0007669"/>
    <property type="project" value="TreeGrafter"/>
</dbReference>
<dbReference type="AlphaFoldDB" id="A0A7X1U784"/>
<evidence type="ECO:0000313" key="3">
    <source>
        <dbReference type="Proteomes" id="UP000486534"/>
    </source>
</evidence>
<sequence>MIEFPTLLTKRLHLRELTKNDAPTLLEIHSDADAMKWFGSDPIAHIEQAEQLVELFNSWRAAPNPGIRWGLEDLSQGKLIGTCGLFKWNRSWRSCSIGFELAQSAQGKGFMSEAIRPCIDWGIAHMDLNRIEALAHPKNVPSLNLLERMGFVREGVLRKAGYWGSTYHDLVQYSLLREDLMDPS</sequence>
<reference evidence="2 3" key="1">
    <citation type="submission" date="2019-10" db="EMBL/GenBank/DDBJ databases">
        <title>Pseudomonas dajingensis sp. nov., isolated from the profound head ulcers of farmed Murray cod (Maccullochella peelii peelii).</title>
        <authorList>
            <person name="Liu Y."/>
        </authorList>
    </citation>
    <scope>NUCLEOTIDE SEQUENCE [LARGE SCALE GENOMIC DNA]</scope>
    <source>
        <strain evidence="2 3">MC042</strain>
    </source>
</reference>
<dbReference type="Gene3D" id="3.40.630.30">
    <property type="match status" value="1"/>
</dbReference>
<dbReference type="GO" id="GO:0008999">
    <property type="term" value="F:protein-N-terminal-alanine acetyltransferase activity"/>
    <property type="evidence" value="ECO:0007669"/>
    <property type="project" value="TreeGrafter"/>
</dbReference>
<organism evidence="2 3">
    <name type="scientific">Pseudomonas piscis</name>
    <dbReference type="NCBI Taxonomy" id="2614538"/>
    <lineage>
        <taxon>Bacteria</taxon>
        <taxon>Pseudomonadati</taxon>
        <taxon>Pseudomonadota</taxon>
        <taxon>Gammaproteobacteria</taxon>
        <taxon>Pseudomonadales</taxon>
        <taxon>Pseudomonadaceae</taxon>
        <taxon>Pseudomonas</taxon>
    </lineage>
</organism>
<dbReference type="PANTHER" id="PTHR43792">
    <property type="entry name" value="GNAT FAMILY, PUTATIVE (AFU_ORTHOLOGUE AFUA_3G00765)-RELATED-RELATED"/>
    <property type="match status" value="1"/>
</dbReference>
<dbReference type="InterPro" id="IPR000182">
    <property type="entry name" value="GNAT_dom"/>
</dbReference>
<dbReference type="Proteomes" id="UP000486534">
    <property type="component" value="Unassembled WGS sequence"/>
</dbReference>
<dbReference type="RefSeq" id="WP_152899350.1">
    <property type="nucleotide sequence ID" value="NZ_WHUV01000005.1"/>
</dbReference>
<protein>
    <submittedName>
        <fullName evidence="2">GNAT family N-acetyltransferase</fullName>
    </submittedName>
</protein>
<comment type="caution">
    <text evidence="2">The sequence shown here is derived from an EMBL/GenBank/DDBJ whole genome shotgun (WGS) entry which is preliminary data.</text>
</comment>
<dbReference type="SUPFAM" id="SSF55729">
    <property type="entry name" value="Acyl-CoA N-acyltransferases (Nat)"/>
    <property type="match status" value="1"/>
</dbReference>
<accession>A0A7X1U784</accession>
<gene>
    <name evidence="2" type="ORF">GDH07_26060</name>
</gene>
<evidence type="ECO:0000313" key="2">
    <source>
        <dbReference type="EMBL" id="MQA56791.1"/>
    </source>
</evidence>
<dbReference type="PROSITE" id="PS51186">
    <property type="entry name" value="GNAT"/>
    <property type="match status" value="1"/>
</dbReference>
<feature type="domain" description="N-acetyltransferase" evidence="1">
    <location>
        <begin position="12"/>
        <end position="178"/>
    </location>
</feature>
<name>A0A7X1U784_9PSED</name>
<proteinExistence type="predicted"/>
<dbReference type="Pfam" id="PF13302">
    <property type="entry name" value="Acetyltransf_3"/>
    <property type="match status" value="1"/>
</dbReference>